<name>A0ABT5UKC0_9GAMM</name>
<dbReference type="InterPro" id="IPR053734">
    <property type="entry name" value="Phage_Head-Tail_Connect_sf"/>
</dbReference>
<protein>
    <submittedName>
        <fullName evidence="1">Uncharacterized protein</fullName>
    </submittedName>
</protein>
<dbReference type="Gene3D" id="2.40.10.180">
    <property type="entry name" value="Phage tail proteins"/>
    <property type="match status" value="1"/>
</dbReference>
<proteinExistence type="predicted"/>
<organism evidence="1 2">
    <name type="scientific">Spartinivicinus poritis</name>
    <dbReference type="NCBI Taxonomy" id="2994640"/>
    <lineage>
        <taxon>Bacteria</taxon>
        <taxon>Pseudomonadati</taxon>
        <taxon>Pseudomonadota</taxon>
        <taxon>Gammaproteobacteria</taxon>
        <taxon>Oceanospirillales</taxon>
        <taxon>Zooshikellaceae</taxon>
        <taxon>Spartinivicinus</taxon>
    </lineage>
</organism>
<evidence type="ECO:0000313" key="1">
    <source>
        <dbReference type="EMBL" id="MDE1465927.1"/>
    </source>
</evidence>
<sequence length="120" mass="13795">MNAFDRATRRLMRRLGIPIILVDEDNNQHTVKAEVIEAEEFIAKGKGGNSRISLSMLLDNPLVQIATADCPKLTVKWRILIDKYQYEIVKEPLRKHGLTEISLKRLQDKQNLSWIDEPGN</sequence>
<accession>A0ABT5UKC0</accession>
<comment type="caution">
    <text evidence="1">The sequence shown here is derived from an EMBL/GenBank/DDBJ whole genome shotgun (WGS) entry which is preliminary data.</text>
</comment>
<dbReference type="RefSeq" id="WP_274692227.1">
    <property type="nucleotide sequence ID" value="NZ_JAPMOU010000102.1"/>
</dbReference>
<gene>
    <name evidence="1" type="ORF">ORQ98_28590</name>
</gene>
<evidence type="ECO:0000313" key="2">
    <source>
        <dbReference type="Proteomes" id="UP001528823"/>
    </source>
</evidence>
<dbReference type="Proteomes" id="UP001528823">
    <property type="component" value="Unassembled WGS sequence"/>
</dbReference>
<reference evidence="1 2" key="1">
    <citation type="submission" date="2022-11" db="EMBL/GenBank/DDBJ databases">
        <title>Spartinivicinus poritis sp. nov., isolated from scleractinian coral Porites lutea.</title>
        <authorList>
            <person name="Zhang G."/>
            <person name="Cai L."/>
            <person name="Wei Q."/>
        </authorList>
    </citation>
    <scope>NUCLEOTIDE SEQUENCE [LARGE SCALE GENOMIC DNA]</scope>
    <source>
        <strain evidence="1 2">A2-2</strain>
    </source>
</reference>
<keyword evidence="2" id="KW-1185">Reference proteome</keyword>
<dbReference type="EMBL" id="JAPMOU010000102">
    <property type="protein sequence ID" value="MDE1465927.1"/>
    <property type="molecule type" value="Genomic_DNA"/>
</dbReference>
<dbReference type="InterPro" id="IPR008018">
    <property type="entry name" value="Phage_tail_attach_FII"/>
</dbReference>
<dbReference type="Pfam" id="PF05354">
    <property type="entry name" value="Phage_attach"/>
    <property type="match status" value="1"/>
</dbReference>